<dbReference type="PANTHER" id="PTHR37256:SF1">
    <property type="entry name" value="MYB-LIKE PROTEIN A"/>
    <property type="match status" value="1"/>
</dbReference>
<gene>
    <name evidence="2" type="ORF">Taro_054770</name>
</gene>
<dbReference type="Proteomes" id="UP000652761">
    <property type="component" value="Unassembled WGS sequence"/>
</dbReference>
<evidence type="ECO:0000313" key="2">
    <source>
        <dbReference type="EMBL" id="MQM21725.1"/>
    </source>
</evidence>
<dbReference type="OrthoDB" id="692030at2759"/>
<dbReference type="AlphaFoldDB" id="A0A843XS68"/>
<organism evidence="2 3">
    <name type="scientific">Colocasia esculenta</name>
    <name type="common">Wild taro</name>
    <name type="synonym">Arum esculentum</name>
    <dbReference type="NCBI Taxonomy" id="4460"/>
    <lineage>
        <taxon>Eukaryota</taxon>
        <taxon>Viridiplantae</taxon>
        <taxon>Streptophyta</taxon>
        <taxon>Embryophyta</taxon>
        <taxon>Tracheophyta</taxon>
        <taxon>Spermatophyta</taxon>
        <taxon>Magnoliopsida</taxon>
        <taxon>Liliopsida</taxon>
        <taxon>Araceae</taxon>
        <taxon>Aroideae</taxon>
        <taxon>Colocasieae</taxon>
        <taxon>Colocasia</taxon>
    </lineage>
</organism>
<keyword evidence="3" id="KW-1185">Reference proteome</keyword>
<proteinExistence type="predicted"/>
<reference evidence="2" key="1">
    <citation type="submission" date="2017-07" db="EMBL/GenBank/DDBJ databases">
        <title>Taro Niue Genome Assembly and Annotation.</title>
        <authorList>
            <person name="Atibalentja N."/>
            <person name="Keating K."/>
            <person name="Fields C.J."/>
        </authorList>
    </citation>
    <scope>NUCLEOTIDE SEQUENCE</scope>
    <source>
        <strain evidence="2">Niue_2</strain>
        <tissue evidence="2">Leaf</tissue>
    </source>
</reference>
<feature type="region of interest" description="Disordered" evidence="1">
    <location>
        <begin position="40"/>
        <end position="92"/>
    </location>
</feature>
<name>A0A843XS68_COLES</name>
<feature type="region of interest" description="Disordered" evidence="1">
    <location>
        <begin position="1"/>
        <end position="23"/>
    </location>
</feature>
<protein>
    <submittedName>
        <fullName evidence="2">Uncharacterized protein</fullName>
    </submittedName>
</protein>
<dbReference type="PANTHER" id="PTHR37256">
    <property type="entry name" value="E1A-BINDING PROTEIN P400-LIKE"/>
    <property type="match status" value="1"/>
</dbReference>
<accession>A0A843XS68</accession>
<dbReference type="EMBL" id="NMUH01011485">
    <property type="protein sequence ID" value="MQM21725.1"/>
    <property type="molecule type" value="Genomic_DNA"/>
</dbReference>
<evidence type="ECO:0000256" key="1">
    <source>
        <dbReference type="SAM" id="MobiDB-lite"/>
    </source>
</evidence>
<comment type="caution">
    <text evidence="2">The sequence shown here is derived from an EMBL/GenBank/DDBJ whole genome shotgun (WGS) entry which is preliminary data.</text>
</comment>
<feature type="compositionally biased region" description="Pro residues" evidence="1">
    <location>
        <begin position="146"/>
        <end position="156"/>
    </location>
</feature>
<feature type="compositionally biased region" description="Low complexity" evidence="1">
    <location>
        <begin position="67"/>
        <end position="76"/>
    </location>
</feature>
<evidence type="ECO:0000313" key="3">
    <source>
        <dbReference type="Proteomes" id="UP000652761"/>
    </source>
</evidence>
<feature type="region of interest" description="Disordered" evidence="1">
    <location>
        <begin position="139"/>
        <end position="173"/>
    </location>
</feature>
<sequence>MRSRCDSPRHGSRSMELESPCRLKEEPQLSGAYIRSLVKHLSSSMPKGAMNPKPQDGAPGVGDQRPEAQQEQQQDQKATPLRKQTRRRVCTSKPYQERLINMAEARREIVTALKFHRAAMKRASEQQQREDQQIIKSLQQEKPPQQVRPPPPPPSSQEPQRETTGRDNPSLYPSCGDNLNMLFSYLDNPYLPSTSNYPPNSSWPCDNSLASLPISGNLIDLTLPSRPLGLNLNLQDFNSIDINLIYSGSSDPPMLSSTSSPSYSHSVMSPMITSMPALAVPSASSAVLPIQTIEDMPKPAAACGRMLHPAMGDEEIAEIRSIGEQHDMEWNDKLSLDTTVWWCNLLETMEVSPQVQLQEASRRGGGEGMVRNGGLGSSDEVMEMPSWLSDQQQVADDYYCSEYLQDASLPW</sequence>